<protein>
    <submittedName>
        <fullName evidence="4">Glycosyl transferase family 90</fullName>
    </submittedName>
</protein>
<dbReference type="InterPro" id="IPR051091">
    <property type="entry name" value="O-Glucosyltr/Glycosyltrsf_90"/>
</dbReference>
<organism evidence="4 5">
    <name type="scientific">Helicobacter cappadocius</name>
    <dbReference type="NCBI Taxonomy" id="3063998"/>
    <lineage>
        <taxon>Bacteria</taxon>
        <taxon>Pseudomonadati</taxon>
        <taxon>Campylobacterota</taxon>
        <taxon>Epsilonproteobacteria</taxon>
        <taxon>Campylobacterales</taxon>
        <taxon>Helicobacteraceae</taxon>
        <taxon>Helicobacter</taxon>
    </lineage>
</organism>
<reference evidence="4 6" key="1">
    <citation type="submission" date="2023-07" db="EMBL/GenBank/DDBJ databases">
        <title>Unpublished Manusciprt.</title>
        <authorList>
            <person name="Aydin F."/>
            <person name="Tarhane S."/>
            <person name="Saticioglu I.B."/>
            <person name="Karakaya E."/>
            <person name="Abay S."/>
            <person name="Guran O."/>
            <person name="Bozkurt E."/>
            <person name="Uzum N."/>
            <person name="Olgun K."/>
            <person name="Jablonski D."/>
        </authorList>
    </citation>
    <scope>NUCLEOTIDE SEQUENCE</scope>
    <source>
        <strain evidence="6">faydin-H75</strain>
        <strain evidence="4">Faydin-H76</strain>
    </source>
</reference>
<dbReference type="Proteomes" id="UP001177258">
    <property type="component" value="Unassembled WGS sequence"/>
</dbReference>
<dbReference type="InterPro" id="IPR006598">
    <property type="entry name" value="CAP10"/>
</dbReference>
<name>A0AA90TFC5_9HELI</name>
<feature type="domain" description="Glycosyl transferase CAP10" evidence="2">
    <location>
        <begin position="98"/>
        <end position="307"/>
    </location>
</feature>
<evidence type="ECO:0000313" key="3">
    <source>
        <dbReference type="EMBL" id="MDO7253567.1"/>
    </source>
</evidence>
<dbReference type="RefSeq" id="WP_305517409.1">
    <property type="nucleotide sequence ID" value="NZ_JAUPEV010000010.1"/>
</dbReference>
<dbReference type="Pfam" id="PF05686">
    <property type="entry name" value="Glyco_transf_90"/>
    <property type="match status" value="1"/>
</dbReference>
<dbReference type="Proteomes" id="UP001240777">
    <property type="component" value="Unassembled WGS sequence"/>
</dbReference>
<dbReference type="EMBL" id="JAUYZK010000010">
    <property type="protein sequence ID" value="MDP2539495.1"/>
    <property type="molecule type" value="Genomic_DNA"/>
</dbReference>
<evidence type="ECO:0000313" key="4">
    <source>
        <dbReference type="EMBL" id="MDP2539495.1"/>
    </source>
</evidence>
<evidence type="ECO:0000259" key="2">
    <source>
        <dbReference type="SMART" id="SM00672"/>
    </source>
</evidence>
<gene>
    <name evidence="3" type="ORF">Q5I04_06545</name>
    <name evidence="4" type="ORF">Q5I06_06875</name>
</gene>
<dbReference type="GO" id="GO:0016740">
    <property type="term" value="F:transferase activity"/>
    <property type="evidence" value="ECO:0007669"/>
    <property type="project" value="UniProtKB-KW"/>
</dbReference>
<keyword evidence="6" id="KW-1185">Reference proteome</keyword>
<dbReference type="PANTHER" id="PTHR12203">
    <property type="entry name" value="KDEL LYS-ASP-GLU-LEU CONTAINING - RELATED"/>
    <property type="match status" value="1"/>
</dbReference>
<dbReference type="AlphaFoldDB" id="A0AA90TFC5"/>
<sequence length="326" mass="39183">MKKNIFLYNINGIKYFLYPKFLGKYAIKSKLSAISKLNDYELEKISKRVNYYCCFIPTSVPKIPNLSNFELLKKGSRYFFDTYEHMRFFPKHLLYTLEQGDINFELSTPSLCKSRPVLKDFSNNILLNMDKIRHFKFFTSLPLIKYESKKDILFFRGACYQNHRKDFMRKYFNHSICDLGHVGKEDEEELKIWKKEKISIENHMQYKFILSLEGNDVATNLKWIMSSNSLAVMPEPKFETWFMEGRLIPNMHYIKIKSNYENLQDRLEYYISHPNESKEIIQNANSYIKQFLDKKTENLISFLVLRKYFYQTHQIEISSIEKQIFK</sequence>
<evidence type="ECO:0000256" key="1">
    <source>
        <dbReference type="ARBA" id="ARBA00022679"/>
    </source>
</evidence>
<comment type="caution">
    <text evidence="4">The sequence shown here is derived from an EMBL/GenBank/DDBJ whole genome shotgun (WGS) entry which is preliminary data.</text>
</comment>
<proteinExistence type="predicted"/>
<dbReference type="PANTHER" id="PTHR12203:SF35">
    <property type="entry name" value="PROTEIN O-GLUCOSYLTRANSFERASE 1"/>
    <property type="match status" value="1"/>
</dbReference>
<accession>A0AA90TFC5</accession>
<reference evidence="3" key="2">
    <citation type="submission" date="2023-07" db="EMBL/GenBank/DDBJ databases">
        <authorList>
            <person name="Aydin F."/>
            <person name="Tarhane S."/>
            <person name="Saticioglu I.B."/>
            <person name="Karakaya E."/>
            <person name="Abay S."/>
            <person name="Guran O."/>
            <person name="Bozkurt E."/>
            <person name="Uzum N."/>
            <person name="Olgun K."/>
            <person name="Jablonski D."/>
        </authorList>
    </citation>
    <scope>NUCLEOTIDE SEQUENCE</scope>
    <source>
        <strain evidence="3">Faydin-H75</strain>
    </source>
</reference>
<keyword evidence="1 4" id="KW-0808">Transferase</keyword>
<evidence type="ECO:0000313" key="6">
    <source>
        <dbReference type="Proteomes" id="UP001240777"/>
    </source>
</evidence>
<evidence type="ECO:0000313" key="5">
    <source>
        <dbReference type="Proteomes" id="UP001177258"/>
    </source>
</evidence>
<dbReference type="EMBL" id="JAUPEV010000010">
    <property type="protein sequence ID" value="MDO7253567.1"/>
    <property type="molecule type" value="Genomic_DNA"/>
</dbReference>
<dbReference type="SMART" id="SM00672">
    <property type="entry name" value="CAP10"/>
    <property type="match status" value="1"/>
</dbReference>
<reference evidence="3 5" key="3">
    <citation type="journal article" date="2024" name="Syst. Appl. Microbiol.">
        <title>Helicobacter cappadocius sp. nov., from lizards: The first psychrotrophic Helicobacter species.</title>
        <authorList>
            <person name="Aydin F."/>
            <person name="Tarhane S."/>
            <person name="Karakaya E."/>
            <person name="Abay S."/>
            <person name="Kayman T."/>
            <person name="Guran O."/>
            <person name="Bozkurt E."/>
            <person name="Uzum N."/>
            <person name="Avci A."/>
            <person name="Olgun K."/>
            <person name="Jablonski D."/>
            <person name="Guran C."/>
            <person name="Burcin Saticioglu I."/>
        </authorList>
    </citation>
    <scope>NUCLEOTIDE SEQUENCE [LARGE SCALE GENOMIC DNA]</scope>
    <source>
        <strain evidence="3">Faydin-H75</strain>
        <strain evidence="5">faydin-H76</strain>
    </source>
</reference>